<keyword evidence="9" id="KW-1185">Reference proteome</keyword>
<dbReference type="Gene3D" id="1.25.40.10">
    <property type="entry name" value="Tetratricopeptide repeat domain"/>
    <property type="match status" value="1"/>
</dbReference>
<dbReference type="PANTHER" id="PTHR23271">
    <property type="entry name" value="HEPATOCELLULAR CARCINOMA-ASSOCIATED ANTIGEN 66"/>
    <property type="match status" value="1"/>
</dbReference>
<dbReference type="AlphaFoldDB" id="A0A151GCK7"/>
<gene>
    <name evidence="8" type="ORF">DCS_06801</name>
</gene>
<dbReference type="RefSeq" id="XP_040654192.1">
    <property type="nucleotide sequence ID" value="XM_040804088.1"/>
</dbReference>
<dbReference type="Pfam" id="PF08640">
    <property type="entry name" value="U3_assoc_6"/>
    <property type="match status" value="1"/>
</dbReference>
<dbReference type="GeneID" id="63719444"/>
<comment type="subcellular location">
    <subcellularLocation>
        <location evidence="1">Nucleus</location>
        <location evidence="1">Nucleolus</location>
    </subcellularLocation>
</comment>
<feature type="domain" description="U3 small nucleolar RNA-associated protein 6 N-terminal" evidence="7">
    <location>
        <begin position="49"/>
        <end position="110"/>
    </location>
</feature>
<evidence type="ECO:0000259" key="7">
    <source>
        <dbReference type="Pfam" id="PF08640"/>
    </source>
</evidence>
<accession>A0A151GCK7</accession>
<feature type="compositionally biased region" description="Basic and acidic residues" evidence="6">
    <location>
        <begin position="229"/>
        <end position="249"/>
    </location>
</feature>
<name>A0A151GCK7_DRECN</name>
<dbReference type="InterPro" id="IPR011990">
    <property type="entry name" value="TPR-like_helical_dom_sf"/>
</dbReference>
<comment type="caution">
    <text evidence="8">The sequence shown here is derived from an EMBL/GenBank/DDBJ whole genome shotgun (WGS) entry which is preliminary data.</text>
</comment>
<proteinExistence type="inferred from homology"/>
<keyword evidence="4" id="KW-0677">Repeat</keyword>
<dbReference type="GO" id="GO:0000462">
    <property type="term" value="P:maturation of SSU-rRNA from tricistronic rRNA transcript (SSU-rRNA, 5.8S rRNA, LSU-rRNA)"/>
    <property type="evidence" value="ECO:0007669"/>
    <property type="project" value="InterPro"/>
</dbReference>
<evidence type="ECO:0000256" key="4">
    <source>
        <dbReference type="ARBA" id="ARBA00022737"/>
    </source>
</evidence>
<keyword evidence="3" id="KW-0698">rRNA processing</keyword>
<evidence type="ECO:0000256" key="1">
    <source>
        <dbReference type="ARBA" id="ARBA00004604"/>
    </source>
</evidence>
<dbReference type="GO" id="GO:0030515">
    <property type="term" value="F:snoRNA binding"/>
    <property type="evidence" value="ECO:0007669"/>
    <property type="project" value="InterPro"/>
</dbReference>
<dbReference type="InterPro" id="IPR055347">
    <property type="entry name" value="UTP6_N"/>
</dbReference>
<sequence>MAGVTDKARFYLERSVPQLREWEEKEIFSKVRRVRMFGRHGRVVGGAMAQAEPFPQEEIRTIVQKRNDYEHKVLSPGNKPSEWSAFAKWEQSLEALKSKRCRRLKIRHLESAQAGQGRVLSIYERSVNRHPACRELWFEYLAYTASIKATKRWRRTMTNAIRMMPTDADMWIMAGRRSARHGDMAASRSFFMRGCRFCSKDCRLWVEYAKCEMEWLEKVDKRKAKAGKAGKDPLRPDRVEADDELRIVDSDDDDDDDGRLPQPSMAQSKVIDKQEAEQLKSNPAMDGAIPMAIFDISQKQAFYGPEVAETFFVMLAGFRGVSVQAKVCQHVLDSMDAHFPNDPATGNCHIRRPILGLSPYTAEFPQNMRQVLGQLAERMESTTDRAELVRKTVEWIDEYLALDDLDEGIRAVLEHTKSKVSAA</sequence>
<dbReference type="FunCoup" id="A0A151GCK7">
    <property type="interactions" value="268"/>
</dbReference>
<evidence type="ECO:0000256" key="6">
    <source>
        <dbReference type="SAM" id="MobiDB-lite"/>
    </source>
</evidence>
<dbReference type="InParanoid" id="A0A151GCK7"/>
<reference evidence="8 9" key="1">
    <citation type="journal article" date="2016" name="Sci. Rep.">
        <title>Insights into Adaptations to a Near-Obligate Nematode Endoparasitic Lifestyle from the Finished Genome of Drechmeria coniospora.</title>
        <authorList>
            <person name="Zhang L."/>
            <person name="Zhou Z."/>
            <person name="Guo Q."/>
            <person name="Fokkens L."/>
            <person name="Miskei M."/>
            <person name="Pocsi I."/>
            <person name="Zhang W."/>
            <person name="Chen M."/>
            <person name="Wang L."/>
            <person name="Sun Y."/>
            <person name="Donzelli B.G."/>
            <person name="Gibson D.M."/>
            <person name="Nelson D.R."/>
            <person name="Luo J.G."/>
            <person name="Rep M."/>
            <person name="Liu H."/>
            <person name="Yang S."/>
            <person name="Wang J."/>
            <person name="Krasnoff S.B."/>
            <person name="Xu Y."/>
            <person name="Molnar I."/>
            <person name="Lin M."/>
        </authorList>
    </citation>
    <scope>NUCLEOTIDE SEQUENCE [LARGE SCALE GENOMIC DNA]</scope>
    <source>
        <strain evidence="8 9">ARSEF 6962</strain>
    </source>
</reference>
<comment type="similarity">
    <text evidence="2">Belongs to the UTP6 family.</text>
</comment>
<evidence type="ECO:0000256" key="2">
    <source>
        <dbReference type="ARBA" id="ARBA00010734"/>
    </source>
</evidence>
<dbReference type="SUPFAM" id="SSF48452">
    <property type="entry name" value="TPR-like"/>
    <property type="match status" value="1"/>
</dbReference>
<protein>
    <recommendedName>
        <fullName evidence="7">U3 small nucleolar RNA-associated protein 6 N-terminal domain-containing protein</fullName>
    </recommendedName>
</protein>
<dbReference type="InterPro" id="IPR013949">
    <property type="entry name" value="Utp6"/>
</dbReference>
<feature type="region of interest" description="Disordered" evidence="6">
    <location>
        <begin position="226"/>
        <end position="271"/>
    </location>
</feature>
<evidence type="ECO:0000313" key="9">
    <source>
        <dbReference type="Proteomes" id="UP000076580"/>
    </source>
</evidence>
<evidence type="ECO:0000256" key="5">
    <source>
        <dbReference type="ARBA" id="ARBA00023242"/>
    </source>
</evidence>
<keyword evidence="5" id="KW-0539">Nucleus</keyword>
<dbReference type="SMART" id="SM00386">
    <property type="entry name" value="HAT"/>
    <property type="match status" value="3"/>
</dbReference>
<dbReference type="Proteomes" id="UP000076580">
    <property type="component" value="Chromosome 03"/>
</dbReference>
<dbReference type="GO" id="GO:0032040">
    <property type="term" value="C:small-subunit processome"/>
    <property type="evidence" value="ECO:0007669"/>
    <property type="project" value="TreeGrafter"/>
</dbReference>
<dbReference type="STRING" id="98403.A0A151GCK7"/>
<organism evidence="8 9">
    <name type="scientific">Drechmeria coniospora</name>
    <name type="common">Nematophagous fungus</name>
    <name type="synonym">Meria coniospora</name>
    <dbReference type="NCBI Taxonomy" id="98403"/>
    <lineage>
        <taxon>Eukaryota</taxon>
        <taxon>Fungi</taxon>
        <taxon>Dikarya</taxon>
        <taxon>Ascomycota</taxon>
        <taxon>Pezizomycotina</taxon>
        <taxon>Sordariomycetes</taxon>
        <taxon>Hypocreomycetidae</taxon>
        <taxon>Hypocreales</taxon>
        <taxon>Ophiocordycipitaceae</taxon>
        <taxon>Drechmeria</taxon>
    </lineage>
</organism>
<evidence type="ECO:0000313" key="8">
    <source>
        <dbReference type="EMBL" id="KYK54840.1"/>
    </source>
</evidence>
<dbReference type="EMBL" id="LAYC01000003">
    <property type="protein sequence ID" value="KYK54840.1"/>
    <property type="molecule type" value="Genomic_DNA"/>
</dbReference>
<dbReference type="InterPro" id="IPR003107">
    <property type="entry name" value="HAT"/>
</dbReference>
<dbReference type="GO" id="GO:0034388">
    <property type="term" value="C:Pwp2p-containing subcomplex of 90S preribosome"/>
    <property type="evidence" value="ECO:0007669"/>
    <property type="project" value="TreeGrafter"/>
</dbReference>
<evidence type="ECO:0000256" key="3">
    <source>
        <dbReference type="ARBA" id="ARBA00022552"/>
    </source>
</evidence>
<dbReference type="PANTHER" id="PTHR23271:SF1">
    <property type="entry name" value="U3 SMALL NUCLEOLAR RNA-ASSOCIATED PROTEIN 6 HOMOLOG"/>
    <property type="match status" value="1"/>
</dbReference>